<protein>
    <recommendedName>
        <fullName evidence="4">DNA methylase N-4/N-6 domain-containing protein</fullName>
    </recommendedName>
</protein>
<dbReference type="Pfam" id="PF01555">
    <property type="entry name" value="N6_N4_Mtase"/>
    <property type="match status" value="1"/>
</dbReference>
<keyword evidence="1" id="KW-0489">Methyltransferase</keyword>
<sequence length="192" mass="21820">MDIDIIDGPYPHSEGILGFDYALYTIDRSVVAECLNPWVVIPIVTAVREQYDEQTKRAYMRDKRLRPESIEKGRNPTNVWAIPRLNANAKERVGHPTQKPVAVIQRLIRALSFPGSTVLDFFAGSGVTARVAIEEKRHSIVSDIEESLKDYLDSHLEGLNQLQQSIWANGYKYELQTEADFESHPVFNSNHP</sequence>
<organism evidence="5">
    <name type="scientific">marine sediment metagenome</name>
    <dbReference type="NCBI Taxonomy" id="412755"/>
    <lineage>
        <taxon>unclassified sequences</taxon>
        <taxon>metagenomes</taxon>
        <taxon>ecological metagenomes</taxon>
    </lineage>
</organism>
<dbReference type="AlphaFoldDB" id="X1KZ96"/>
<dbReference type="GO" id="GO:0032259">
    <property type="term" value="P:methylation"/>
    <property type="evidence" value="ECO:0007669"/>
    <property type="project" value="UniProtKB-KW"/>
</dbReference>
<dbReference type="InterPro" id="IPR029063">
    <property type="entry name" value="SAM-dependent_MTases_sf"/>
</dbReference>
<feature type="domain" description="DNA methylase N-4/N-6" evidence="4">
    <location>
        <begin position="45"/>
        <end position="150"/>
    </location>
</feature>
<keyword evidence="2" id="KW-0808">Transferase</keyword>
<evidence type="ECO:0000256" key="2">
    <source>
        <dbReference type="ARBA" id="ARBA00022679"/>
    </source>
</evidence>
<evidence type="ECO:0000256" key="1">
    <source>
        <dbReference type="ARBA" id="ARBA00022603"/>
    </source>
</evidence>
<dbReference type="Gene3D" id="3.40.50.150">
    <property type="entry name" value="Vaccinia Virus protein VP39"/>
    <property type="match status" value="1"/>
</dbReference>
<name>X1KZ96_9ZZZZ</name>
<proteinExistence type="predicted"/>
<dbReference type="GO" id="GO:0003677">
    <property type="term" value="F:DNA binding"/>
    <property type="evidence" value="ECO:0007669"/>
    <property type="project" value="InterPro"/>
</dbReference>
<accession>X1KZ96</accession>
<dbReference type="PRINTS" id="PR00506">
    <property type="entry name" value="D21N6MTFRASE"/>
</dbReference>
<evidence type="ECO:0000256" key="3">
    <source>
        <dbReference type="ARBA" id="ARBA00022691"/>
    </source>
</evidence>
<dbReference type="EMBL" id="BARV01006376">
    <property type="protein sequence ID" value="GAI12028.1"/>
    <property type="molecule type" value="Genomic_DNA"/>
</dbReference>
<dbReference type="SUPFAM" id="SSF53335">
    <property type="entry name" value="S-adenosyl-L-methionine-dependent methyltransferases"/>
    <property type="match status" value="1"/>
</dbReference>
<reference evidence="5" key="1">
    <citation type="journal article" date="2014" name="Front. Microbiol.">
        <title>High frequency of phylogenetically diverse reductive dehalogenase-homologous genes in deep subseafloor sedimentary metagenomes.</title>
        <authorList>
            <person name="Kawai M."/>
            <person name="Futagami T."/>
            <person name="Toyoda A."/>
            <person name="Takaki Y."/>
            <person name="Nishi S."/>
            <person name="Hori S."/>
            <person name="Arai W."/>
            <person name="Tsubouchi T."/>
            <person name="Morono Y."/>
            <person name="Uchiyama I."/>
            <person name="Ito T."/>
            <person name="Fujiyama A."/>
            <person name="Inagaki F."/>
            <person name="Takami H."/>
        </authorList>
    </citation>
    <scope>NUCLEOTIDE SEQUENCE</scope>
    <source>
        <strain evidence="5">Expedition CK06-06</strain>
    </source>
</reference>
<evidence type="ECO:0000313" key="5">
    <source>
        <dbReference type="EMBL" id="GAI12028.1"/>
    </source>
</evidence>
<comment type="caution">
    <text evidence="5">The sequence shown here is derived from an EMBL/GenBank/DDBJ whole genome shotgun (WGS) entry which is preliminary data.</text>
</comment>
<dbReference type="InterPro" id="IPR002941">
    <property type="entry name" value="DNA_methylase_N4/N6"/>
</dbReference>
<evidence type="ECO:0000259" key="4">
    <source>
        <dbReference type="Pfam" id="PF01555"/>
    </source>
</evidence>
<gene>
    <name evidence="5" type="ORF">S06H3_13065</name>
</gene>
<dbReference type="GO" id="GO:0008170">
    <property type="term" value="F:N-methyltransferase activity"/>
    <property type="evidence" value="ECO:0007669"/>
    <property type="project" value="InterPro"/>
</dbReference>
<dbReference type="InterPro" id="IPR002295">
    <property type="entry name" value="N4/N6-MTase_EcoPI_Mod-like"/>
</dbReference>
<keyword evidence="3" id="KW-0949">S-adenosyl-L-methionine</keyword>